<dbReference type="AlphaFoldDB" id="A0A195FD45"/>
<sequence>MSFYYRYVDDIVLAASKNKINNILDSFNGYHERIKFTVDHGDEFCINFLDVKLMYDDGNIIFDLYKKPTNSGRFLNFFSNHPFSHKKGVVTGLIDKVLFLSHPKFQRTNLESLINSLLSNGYPLQMLFKTIQDRIKKLSNKNNFETISEMDHNLDLESTGKTKYFTILFLKKISGKFNGILKKYNFQPVYKPLNNLNKFITLGKDKINKEEHSGVVYKIDCKDCSYTYVGQTKRKLKTRLKEHMNDMKKPVERFP</sequence>
<dbReference type="InterPro" id="IPR035901">
    <property type="entry name" value="GIY-YIG_endonuc_sf"/>
</dbReference>
<dbReference type="Pfam" id="PF26215">
    <property type="entry name" value="HTH_animal"/>
    <property type="match status" value="1"/>
</dbReference>
<evidence type="ECO:0000259" key="1">
    <source>
        <dbReference type="Pfam" id="PF01541"/>
    </source>
</evidence>
<accession>A0A195FD45</accession>
<feature type="domain" description="GIY-YIG" evidence="1">
    <location>
        <begin position="214"/>
        <end position="250"/>
    </location>
</feature>
<feature type="domain" description="Helix-turn-helix" evidence="2">
    <location>
        <begin position="73"/>
        <end position="132"/>
    </location>
</feature>
<dbReference type="InterPro" id="IPR000305">
    <property type="entry name" value="GIY-YIG_endonuc"/>
</dbReference>
<evidence type="ECO:0000259" key="2">
    <source>
        <dbReference type="Pfam" id="PF26215"/>
    </source>
</evidence>
<dbReference type="EMBL" id="KQ981677">
    <property type="protein sequence ID" value="KYN38122.1"/>
    <property type="molecule type" value="Genomic_DNA"/>
</dbReference>
<dbReference type="Gene3D" id="3.40.1440.10">
    <property type="entry name" value="GIY-YIG endonuclease"/>
    <property type="match status" value="1"/>
</dbReference>
<name>A0A195FD45_9HYME</name>
<dbReference type="PANTHER" id="PTHR21301">
    <property type="entry name" value="REVERSE TRANSCRIPTASE"/>
    <property type="match status" value="1"/>
</dbReference>
<evidence type="ECO:0000313" key="3">
    <source>
        <dbReference type="EMBL" id="KYN38122.1"/>
    </source>
</evidence>
<dbReference type="Pfam" id="PF01541">
    <property type="entry name" value="GIY-YIG"/>
    <property type="match status" value="1"/>
</dbReference>
<dbReference type="Proteomes" id="UP000078541">
    <property type="component" value="Unassembled WGS sequence"/>
</dbReference>
<organism evidence="3 4">
    <name type="scientific">Trachymyrmex septentrionalis</name>
    <dbReference type="NCBI Taxonomy" id="34720"/>
    <lineage>
        <taxon>Eukaryota</taxon>
        <taxon>Metazoa</taxon>
        <taxon>Ecdysozoa</taxon>
        <taxon>Arthropoda</taxon>
        <taxon>Hexapoda</taxon>
        <taxon>Insecta</taxon>
        <taxon>Pterygota</taxon>
        <taxon>Neoptera</taxon>
        <taxon>Endopterygota</taxon>
        <taxon>Hymenoptera</taxon>
        <taxon>Apocrita</taxon>
        <taxon>Aculeata</taxon>
        <taxon>Formicoidea</taxon>
        <taxon>Formicidae</taxon>
        <taxon>Myrmicinae</taxon>
        <taxon>Trachymyrmex</taxon>
    </lineage>
</organism>
<evidence type="ECO:0000313" key="4">
    <source>
        <dbReference type="Proteomes" id="UP000078541"/>
    </source>
</evidence>
<dbReference type="PANTHER" id="PTHR21301:SF10">
    <property type="entry name" value="REVERSE TRANSCRIPTASE DOMAIN-CONTAINING PROTEIN"/>
    <property type="match status" value="1"/>
</dbReference>
<protein>
    <submittedName>
        <fullName evidence="3">Uncharacterized protein</fullName>
    </submittedName>
</protein>
<gene>
    <name evidence="3" type="ORF">ALC56_07522</name>
</gene>
<proteinExistence type="predicted"/>
<reference evidence="3 4" key="1">
    <citation type="submission" date="2016-03" db="EMBL/GenBank/DDBJ databases">
        <title>Trachymyrmex septentrionalis WGS genome.</title>
        <authorList>
            <person name="Nygaard S."/>
            <person name="Hu H."/>
            <person name="Boomsma J."/>
            <person name="Zhang G."/>
        </authorList>
    </citation>
    <scope>NUCLEOTIDE SEQUENCE [LARGE SCALE GENOMIC DNA]</scope>
    <source>
        <strain evidence="3">Tsep2-gDNA-1</strain>
        <tissue evidence="3">Whole body</tissue>
    </source>
</reference>
<dbReference type="STRING" id="34720.A0A195FD45"/>
<keyword evidence="4" id="KW-1185">Reference proteome</keyword>
<dbReference type="InterPro" id="IPR058912">
    <property type="entry name" value="HTH_animal"/>
</dbReference>